<proteinExistence type="predicted"/>
<dbReference type="EMBL" id="MU266821">
    <property type="protein sequence ID" value="KAH7918248.1"/>
    <property type="molecule type" value="Genomic_DNA"/>
</dbReference>
<name>A0ACB8AZF6_9AGAM</name>
<protein>
    <submittedName>
        <fullName evidence="1">Uncharacterized protein</fullName>
    </submittedName>
</protein>
<gene>
    <name evidence="1" type="ORF">BV22DRAFT_913189</name>
</gene>
<dbReference type="Proteomes" id="UP000790709">
    <property type="component" value="Unassembled WGS sequence"/>
</dbReference>
<reference evidence="1" key="1">
    <citation type="journal article" date="2021" name="New Phytol.">
        <title>Evolutionary innovations through gain and loss of genes in the ectomycorrhizal Boletales.</title>
        <authorList>
            <person name="Wu G."/>
            <person name="Miyauchi S."/>
            <person name="Morin E."/>
            <person name="Kuo A."/>
            <person name="Drula E."/>
            <person name="Varga T."/>
            <person name="Kohler A."/>
            <person name="Feng B."/>
            <person name="Cao Y."/>
            <person name="Lipzen A."/>
            <person name="Daum C."/>
            <person name="Hundley H."/>
            <person name="Pangilinan J."/>
            <person name="Johnson J."/>
            <person name="Barry K."/>
            <person name="LaButti K."/>
            <person name="Ng V."/>
            <person name="Ahrendt S."/>
            <person name="Min B."/>
            <person name="Choi I.G."/>
            <person name="Park H."/>
            <person name="Plett J.M."/>
            <person name="Magnuson J."/>
            <person name="Spatafora J.W."/>
            <person name="Nagy L.G."/>
            <person name="Henrissat B."/>
            <person name="Grigoriev I.V."/>
            <person name="Yang Z.L."/>
            <person name="Xu J."/>
            <person name="Martin F.M."/>
        </authorList>
    </citation>
    <scope>NUCLEOTIDE SEQUENCE</scope>
    <source>
        <strain evidence="1">KUC20120723A-06</strain>
    </source>
</reference>
<organism evidence="1 2">
    <name type="scientific">Leucogyrophana mollusca</name>
    <dbReference type="NCBI Taxonomy" id="85980"/>
    <lineage>
        <taxon>Eukaryota</taxon>
        <taxon>Fungi</taxon>
        <taxon>Dikarya</taxon>
        <taxon>Basidiomycota</taxon>
        <taxon>Agaricomycotina</taxon>
        <taxon>Agaricomycetes</taxon>
        <taxon>Agaricomycetidae</taxon>
        <taxon>Boletales</taxon>
        <taxon>Boletales incertae sedis</taxon>
        <taxon>Leucogyrophana</taxon>
    </lineage>
</organism>
<accession>A0ACB8AZF6</accession>
<keyword evidence="2" id="KW-1185">Reference proteome</keyword>
<comment type="caution">
    <text evidence="1">The sequence shown here is derived from an EMBL/GenBank/DDBJ whole genome shotgun (WGS) entry which is preliminary data.</text>
</comment>
<sequence>MVAHVPGRHQTQETIKSGKFDTDSTPSRDSPRQPPLPNTHPHTLKATRVYNLSRDEPPIEDLMAKSHRLNELLTLVPIGLHRVVLQSVWASRSILQVERGKNVMITHYPQPSLPLLALHVFVSHRPPPELSSSSGHSTPPLSSLPLPVFAALPLSLLARLTPPPPREASRLGTHPPVQLEPV</sequence>
<evidence type="ECO:0000313" key="1">
    <source>
        <dbReference type="EMBL" id="KAH7918248.1"/>
    </source>
</evidence>
<evidence type="ECO:0000313" key="2">
    <source>
        <dbReference type="Proteomes" id="UP000790709"/>
    </source>
</evidence>